<dbReference type="HOGENOM" id="CLU_1390752_0_0_1"/>
<proteinExistence type="predicted"/>
<sequence>MVGRAGIGWKVAVGCQDVFDRYSWRCLVEVLSEGRGREDVSTDTHRWGVVISAHPGGGSCWEGAGGLHGRGQRGTGRGEEEGEGGYGCLRFWSESSDSGQGSAIRNGREPKSKKDNIEILDSRRDHLMGVLTIRRLSGTGLSAKPTLPPKQGTTGCGHTHPTLEAVPRRRNSAKESLFLRRKKREKNRDGTRKTFQ</sequence>
<feature type="region of interest" description="Disordered" evidence="1">
    <location>
        <begin position="139"/>
        <end position="196"/>
    </location>
</feature>
<dbReference type="AlphaFoldDB" id="A0A0C3PBQ5"/>
<feature type="compositionally biased region" description="Basic and acidic residues" evidence="1">
    <location>
        <begin position="106"/>
        <end position="115"/>
    </location>
</feature>
<dbReference type="InParanoid" id="A0A0C3PBQ5"/>
<accession>A0A0C3PBQ5</accession>
<organism evidence="2 3">
    <name type="scientific">Pisolithus tinctorius Marx 270</name>
    <dbReference type="NCBI Taxonomy" id="870435"/>
    <lineage>
        <taxon>Eukaryota</taxon>
        <taxon>Fungi</taxon>
        <taxon>Dikarya</taxon>
        <taxon>Basidiomycota</taxon>
        <taxon>Agaricomycotina</taxon>
        <taxon>Agaricomycetes</taxon>
        <taxon>Agaricomycetidae</taxon>
        <taxon>Boletales</taxon>
        <taxon>Sclerodermatineae</taxon>
        <taxon>Pisolithaceae</taxon>
        <taxon>Pisolithus</taxon>
    </lineage>
</organism>
<feature type="compositionally biased region" description="Basic and acidic residues" evidence="1">
    <location>
        <begin position="186"/>
        <end position="196"/>
    </location>
</feature>
<feature type="region of interest" description="Disordered" evidence="1">
    <location>
        <begin position="94"/>
        <end position="115"/>
    </location>
</feature>
<evidence type="ECO:0000313" key="2">
    <source>
        <dbReference type="EMBL" id="KIO11145.1"/>
    </source>
</evidence>
<feature type="compositionally biased region" description="Polar residues" evidence="1">
    <location>
        <begin position="94"/>
        <end position="103"/>
    </location>
</feature>
<reference evidence="2 3" key="1">
    <citation type="submission" date="2014-04" db="EMBL/GenBank/DDBJ databases">
        <authorList>
            <consortium name="DOE Joint Genome Institute"/>
            <person name="Kuo A."/>
            <person name="Kohler A."/>
            <person name="Costa M.D."/>
            <person name="Nagy L.G."/>
            <person name="Floudas D."/>
            <person name="Copeland A."/>
            <person name="Barry K.W."/>
            <person name="Cichocki N."/>
            <person name="Veneault-Fourrey C."/>
            <person name="LaButti K."/>
            <person name="Lindquist E.A."/>
            <person name="Lipzen A."/>
            <person name="Lundell T."/>
            <person name="Morin E."/>
            <person name="Murat C."/>
            <person name="Sun H."/>
            <person name="Tunlid A."/>
            <person name="Henrissat B."/>
            <person name="Grigoriev I.V."/>
            <person name="Hibbett D.S."/>
            <person name="Martin F."/>
            <person name="Nordberg H.P."/>
            <person name="Cantor M.N."/>
            <person name="Hua S.X."/>
        </authorList>
    </citation>
    <scope>NUCLEOTIDE SEQUENCE [LARGE SCALE GENOMIC DNA]</scope>
    <source>
        <strain evidence="2 3">Marx 270</strain>
    </source>
</reference>
<evidence type="ECO:0000256" key="1">
    <source>
        <dbReference type="SAM" id="MobiDB-lite"/>
    </source>
</evidence>
<protein>
    <submittedName>
        <fullName evidence="2">Uncharacterized protein</fullName>
    </submittedName>
</protein>
<evidence type="ECO:0000313" key="3">
    <source>
        <dbReference type="Proteomes" id="UP000054217"/>
    </source>
</evidence>
<keyword evidence="3" id="KW-1185">Reference proteome</keyword>
<dbReference type="EMBL" id="KN831950">
    <property type="protein sequence ID" value="KIO11145.1"/>
    <property type="molecule type" value="Genomic_DNA"/>
</dbReference>
<gene>
    <name evidence="2" type="ORF">M404DRAFT_834509</name>
</gene>
<name>A0A0C3PBQ5_PISTI</name>
<reference evidence="3" key="2">
    <citation type="submission" date="2015-01" db="EMBL/GenBank/DDBJ databases">
        <title>Evolutionary Origins and Diversification of the Mycorrhizal Mutualists.</title>
        <authorList>
            <consortium name="DOE Joint Genome Institute"/>
            <consortium name="Mycorrhizal Genomics Consortium"/>
            <person name="Kohler A."/>
            <person name="Kuo A."/>
            <person name="Nagy L.G."/>
            <person name="Floudas D."/>
            <person name="Copeland A."/>
            <person name="Barry K.W."/>
            <person name="Cichocki N."/>
            <person name="Veneault-Fourrey C."/>
            <person name="LaButti K."/>
            <person name="Lindquist E.A."/>
            <person name="Lipzen A."/>
            <person name="Lundell T."/>
            <person name="Morin E."/>
            <person name="Murat C."/>
            <person name="Riley R."/>
            <person name="Ohm R."/>
            <person name="Sun H."/>
            <person name="Tunlid A."/>
            <person name="Henrissat B."/>
            <person name="Grigoriev I.V."/>
            <person name="Hibbett D.S."/>
            <person name="Martin F."/>
        </authorList>
    </citation>
    <scope>NUCLEOTIDE SEQUENCE [LARGE SCALE GENOMIC DNA]</scope>
    <source>
        <strain evidence="3">Marx 270</strain>
    </source>
</reference>
<dbReference type="Proteomes" id="UP000054217">
    <property type="component" value="Unassembled WGS sequence"/>
</dbReference>